<dbReference type="SMART" id="SM00220">
    <property type="entry name" value="S_TKc"/>
    <property type="match status" value="1"/>
</dbReference>
<dbReference type="InterPro" id="IPR000719">
    <property type="entry name" value="Prot_kinase_dom"/>
</dbReference>
<feature type="non-terminal residue" evidence="4">
    <location>
        <position position="1"/>
    </location>
</feature>
<proteinExistence type="predicted"/>
<dbReference type="InterPro" id="IPR011009">
    <property type="entry name" value="Kinase-like_dom_sf"/>
</dbReference>
<sequence length="108" mass="12091">PSNIAVNERCQVKILDFGLARLFEQAASRNMTAYVVTRFYRAPEVVVGLPYSEKVDVWSIGCIFAEMITGQLLFDGGDNSFHQWEAIIKIVGTPSEQYISQIKDEATS</sequence>
<dbReference type="SUPFAM" id="SSF56112">
    <property type="entry name" value="Protein kinase-like (PK-like)"/>
    <property type="match status" value="1"/>
</dbReference>
<accession>A0AAV5T3A9</accession>
<dbReference type="PANTHER" id="PTHR24055">
    <property type="entry name" value="MITOGEN-ACTIVATED PROTEIN KINASE"/>
    <property type="match status" value="1"/>
</dbReference>
<dbReference type="Proteomes" id="UP001432027">
    <property type="component" value="Unassembled WGS sequence"/>
</dbReference>
<dbReference type="Pfam" id="PF00069">
    <property type="entry name" value="Pkinase"/>
    <property type="match status" value="1"/>
</dbReference>
<keyword evidence="1" id="KW-0547">Nucleotide-binding</keyword>
<feature type="domain" description="Protein kinase" evidence="3">
    <location>
        <begin position="1"/>
        <end position="108"/>
    </location>
</feature>
<evidence type="ECO:0000256" key="2">
    <source>
        <dbReference type="ARBA" id="ARBA00022840"/>
    </source>
</evidence>
<dbReference type="AlphaFoldDB" id="A0AAV5T3A9"/>
<dbReference type="GO" id="GO:0005524">
    <property type="term" value="F:ATP binding"/>
    <property type="evidence" value="ECO:0007669"/>
    <property type="project" value="UniProtKB-KW"/>
</dbReference>
<dbReference type="Gene3D" id="1.10.510.10">
    <property type="entry name" value="Transferase(Phosphotransferase) domain 1"/>
    <property type="match status" value="1"/>
</dbReference>
<protein>
    <recommendedName>
        <fullName evidence="3">Protein kinase domain-containing protein</fullName>
    </recommendedName>
</protein>
<evidence type="ECO:0000313" key="4">
    <source>
        <dbReference type="EMBL" id="GMS90071.1"/>
    </source>
</evidence>
<comment type="caution">
    <text evidence="4">The sequence shown here is derived from an EMBL/GenBank/DDBJ whole genome shotgun (WGS) entry which is preliminary data.</text>
</comment>
<gene>
    <name evidence="4" type="ORF">PENTCL1PPCAC_12246</name>
</gene>
<dbReference type="EMBL" id="BTSX01000003">
    <property type="protein sequence ID" value="GMS90071.1"/>
    <property type="molecule type" value="Genomic_DNA"/>
</dbReference>
<evidence type="ECO:0000313" key="5">
    <source>
        <dbReference type="Proteomes" id="UP001432027"/>
    </source>
</evidence>
<dbReference type="GO" id="GO:0004672">
    <property type="term" value="F:protein kinase activity"/>
    <property type="evidence" value="ECO:0007669"/>
    <property type="project" value="InterPro"/>
</dbReference>
<feature type="non-terminal residue" evidence="4">
    <location>
        <position position="108"/>
    </location>
</feature>
<dbReference type="PROSITE" id="PS50011">
    <property type="entry name" value="PROTEIN_KINASE_DOM"/>
    <property type="match status" value="1"/>
</dbReference>
<reference evidence="4" key="1">
    <citation type="submission" date="2023-10" db="EMBL/GenBank/DDBJ databases">
        <title>Genome assembly of Pristionchus species.</title>
        <authorList>
            <person name="Yoshida K."/>
            <person name="Sommer R.J."/>
        </authorList>
    </citation>
    <scope>NUCLEOTIDE SEQUENCE</scope>
    <source>
        <strain evidence="4">RS0144</strain>
    </source>
</reference>
<evidence type="ECO:0000256" key="1">
    <source>
        <dbReference type="ARBA" id="ARBA00022741"/>
    </source>
</evidence>
<keyword evidence="2" id="KW-0067">ATP-binding</keyword>
<name>A0AAV5T3A9_9BILA</name>
<organism evidence="4 5">
    <name type="scientific">Pristionchus entomophagus</name>
    <dbReference type="NCBI Taxonomy" id="358040"/>
    <lineage>
        <taxon>Eukaryota</taxon>
        <taxon>Metazoa</taxon>
        <taxon>Ecdysozoa</taxon>
        <taxon>Nematoda</taxon>
        <taxon>Chromadorea</taxon>
        <taxon>Rhabditida</taxon>
        <taxon>Rhabditina</taxon>
        <taxon>Diplogasteromorpha</taxon>
        <taxon>Diplogasteroidea</taxon>
        <taxon>Neodiplogasteridae</taxon>
        <taxon>Pristionchus</taxon>
    </lineage>
</organism>
<evidence type="ECO:0000259" key="3">
    <source>
        <dbReference type="PROSITE" id="PS50011"/>
    </source>
</evidence>
<keyword evidence="5" id="KW-1185">Reference proteome</keyword>
<dbReference type="InterPro" id="IPR050117">
    <property type="entry name" value="MAPK"/>
</dbReference>